<accession>A0A1I3VWD0</accession>
<evidence type="ECO:0000256" key="3">
    <source>
        <dbReference type="PIRNR" id="PIRNR001365"/>
    </source>
</evidence>
<sequence>MTITSLEGIIAYPVTPFRPDGSGIDEQAFRRVTENLLRSHPAAIAFLGSAGESAYLTDDEWRRAAKVGVETVTGRAPVILGVSELTTAAAVSKARYAKEIGADMLMVIPVSYWKLAENEIYSHFEAIAAATDLPIMAYNNPATSGVDMQPALLVQLVSKIKTVCFVKESSGDLNRMHAIRTLSNGEIPFYNGANHLTLEALAAGASGWCTAAPNLLDDRPHALFEHMRKGRLAEARELFYQLLPILGFIVVGGLPTTVKAGLRLRGLDAGDPRPPLKPLPDAPRRELEGFLATIGVGAISA</sequence>
<keyword evidence="2 3" id="KW-0456">Lyase</keyword>
<dbReference type="PANTHER" id="PTHR12128:SF66">
    <property type="entry name" value="4-HYDROXY-2-OXOGLUTARATE ALDOLASE, MITOCHONDRIAL"/>
    <property type="match status" value="1"/>
</dbReference>
<dbReference type="GO" id="GO:0008840">
    <property type="term" value="F:4-hydroxy-tetrahydrodipicolinate synthase activity"/>
    <property type="evidence" value="ECO:0007669"/>
    <property type="project" value="TreeGrafter"/>
</dbReference>
<evidence type="ECO:0000256" key="2">
    <source>
        <dbReference type="ARBA" id="ARBA00023239"/>
    </source>
</evidence>
<organism evidence="5 6">
    <name type="scientific">Methylocapsa palsarum</name>
    <dbReference type="NCBI Taxonomy" id="1612308"/>
    <lineage>
        <taxon>Bacteria</taxon>
        <taxon>Pseudomonadati</taxon>
        <taxon>Pseudomonadota</taxon>
        <taxon>Alphaproteobacteria</taxon>
        <taxon>Hyphomicrobiales</taxon>
        <taxon>Beijerinckiaceae</taxon>
        <taxon>Methylocapsa</taxon>
    </lineage>
</organism>
<dbReference type="Gene3D" id="3.20.20.70">
    <property type="entry name" value="Aldolase class I"/>
    <property type="match status" value="1"/>
</dbReference>
<dbReference type="PRINTS" id="PR00146">
    <property type="entry name" value="DHPICSNTHASE"/>
</dbReference>
<evidence type="ECO:0000256" key="4">
    <source>
        <dbReference type="PIRSR" id="PIRSR001365-1"/>
    </source>
</evidence>
<dbReference type="InterPro" id="IPR013785">
    <property type="entry name" value="Aldolase_TIM"/>
</dbReference>
<dbReference type="Pfam" id="PF00701">
    <property type="entry name" value="DHDPS"/>
    <property type="match status" value="1"/>
</dbReference>
<keyword evidence="6" id="KW-1185">Reference proteome</keyword>
<dbReference type="OrthoDB" id="9778880at2"/>
<dbReference type="PANTHER" id="PTHR12128">
    <property type="entry name" value="DIHYDRODIPICOLINATE SYNTHASE"/>
    <property type="match status" value="1"/>
</dbReference>
<dbReference type="Proteomes" id="UP000198755">
    <property type="component" value="Unassembled WGS sequence"/>
</dbReference>
<dbReference type="CDD" id="cd00408">
    <property type="entry name" value="DHDPS-like"/>
    <property type="match status" value="1"/>
</dbReference>
<dbReference type="RefSeq" id="WP_091675968.1">
    <property type="nucleotide sequence ID" value="NZ_FOSN01000001.1"/>
</dbReference>
<feature type="active site" description="Schiff-base intermediate with substrate" evidence="4">
    <location>
        <position position="167"/>
    </location>
</feature>
<dbReference type="EMBL" id="FOSN01000001">
    <property type="protein sequence ID" value="SFJ99243.1"/>
    <property type="molecule type" value="Genomic_DNA"/>
</dbReference>
<feature type="active site" description="Proton donor/acceptor" evidence="4">
    <location>
        <position position="138"/>
    </location>
</feature>
<protein>
    <submittedName>
        <fullName evidence="5">4-hydroxy-tetrahydrodipicolinate synthase</fullName>
    </submittedName>
</protein>
<evidence type="ECO:0000256" key="1">
    <source>
        <dbReference type="ARBA" id="ARBA00007592"/>
    </source>
</evidence>
<dbReference type="STRING" id="1612308.SAMN05444581_101140"/>
<dbReference type="InterPro" id="IPR002220">
    <property type="entry name" value="DapA-like"/>
</dbReference>
<dbReference type="GO" id="GO:0005829">
    <property type="term" value="C:cytosol"/>
    <property type="evidence" value="ECO:0007669"/>
    <property type="project" value="TreeGrafter"/>
</dbReference>
<dbReference type="AlphaFoldDB" id="A0A1I3VWD0"/>
<comment type="similarity">
    <text evidence="1 3">Belongs to the DapA family.</text>
</comment>
<evidence type="ECO:0000313" key="5">
    <source>
        <dbReference type="EMBL" id="SFJ99243.1"/>
    </source>
</evidence>
<reference evidence="5 6" key="1">
    <citation type="submission" date="2016-10" db="EMBL/GenBank/DDBJ databases">
        <authorList>
            <person name="de Groot N.N."/>
        </authorList>
    </citation>
    <scope>NUCLEOTIDE SEQUENCE [LARGE SCALE GENOMIC DNA]</scope>
    <source>
        <strain evidence="5 6">NE2</strain>
    </source>
</reference>
<proteinExistence type="inferred from homology"/>
<dbReference type="SUPFAM" id="SSF51569">
    <property type="entry name" value="Aldolase"/>
    <property type="match status" value="1"/>
</dbReference>
<gene>
    <name evidence="5" type="ORF">SAMN05444581_101140</name>
</gene>
<dbReference type="SMART" id="SM01130">
    <property type="entry name" value="DHDPS"/>
    <property type="match status" value="1"/>
</dbReference>
<name>A0A1I3VWD0_9HYPH</name>
<evidence type="ECO:0000313" key="6">
    <source>
        <dbReference type="Proteomes" id="UP000198755"/>
    </source>
</evidence>
<dbReference type="PIRSF" id="PIRSF001365">
    <property type="entry name" value="DHDPS"/>
    <property type="match status" value="1"/>
</dbReference>